<dbReference type="SUPFAM" id="SSF51735">
    <property type="entry name" value="NAD(P)-binding Rossmann-fold domains"/>
    <property type="match status" value="1"/>
</dbReference>
<reference evidence="3 4" key="1">
    <citation type="submission" date="2019-01" db="EMBL/GenBank/DDBJ databases">
        <title>Draft genome sequence of Psathyrella aberdarensis IHI B618.</title>
        <authorList>
            <person name="Buettner E."/>
            <person name="Kellner H."/>
        </authorList>
    </citation>
    <scope>NUCLEOTIDE SEQUENCE [LARGE SCALE GENOMIC DNA]</scope>
    <source>
        <strain evidence="3 4">IHI B618</strain>
    </source>
</reference>
<keyword evidence="4" id="KW-1185">Reference proteome</keyword>
<dbReference type="Proteomes" id="UP000290288">
    <property type="component" value="Unassembled WGS sequence"/>
</dbReference>
<dbReference type="Gene3D" id="3.30.360.10">
    <property type="entry name" value="Dihydrodipicolinate Reductase, domain 2"/>
    <property type="match status" value="1"/>
</dbReference>
<protein>
    <submittedName>
        <fullName evidence="3">Uncharacterized protein</fullName>
    </submittedName>
</protein>
<dbReference type="SUPFAM" id="SSF55347">
    <property type="entry name" value="Glyceraldehyde-3-phosphate dehydrogenase-like, C-terminal domain"/>
    <property type="match status" value="1"/>
</dbReference>
<evidence type="ECO:0000259" key="2">
    <source>
        <dbReference type="Pfam" id="PF22685"/>
    </source>
</evidence>
<evidence type="ECO:0000313" key="4">
    <source>
        <dbReference type="Proteomes" id="UP000290288"/>
    </source>
</evidence>
<accession>A0A4Q2DYU4</accession>
<dbReference type="EMBL" id="SDEE01000002">
    <property type="protein sequence ID" value="RXW25727.1"/>
    <property type="molecule type" value="Genomic_DNA"/>
</dbReference>
<evidence type="ECO:0000259" key="1">
    <source>
        <dbReference type="Pfam" id="PF01408"/>
    </source>
</evidence>
<dbReference type="PANTHER" id="PTHR43708">
    <property type="entry name" value="CONSERVED EXPRESSED OXIDOREDUCTASE (EUROFUNG)"/>
    <property type="match status" value="1"/>
</dbReference>
<dbReference type="AlphaFoldDB" id="A0A4Q2DYU4"/>
<comment type="caution">
    <text evidence="3">The sequence shown here is derived from an EMBL/GenBank/DDBJ whole genome shotgun (WGS) entry which is preliminary data.</text>
</comment>
<dbReference type="Pfam" id="PF22685">
    <property type="entry name" value="Gal80p_C-like"/>
    <property type="match status" value="1"/>
</dbReference>
<dbReference type="OrthoDB" id="64915at2759"/>
<dbReference type="GO" id="GO:0000166">
    <property type="term" value="F:nucleotide binding"/>
    <property type="evidence" value="ECO:0007669"/>
    <property type="project" value="InterPro"/>
</dbReference>
<dbReference type="STRING" id="2316362.A0A4Q2DYU4"/>
<dbReference type="PANTHER" id="PTHR43708:SF1">
    <property type="entry name" value="GALACTOSE_LACTOSE METABOLISM REGULATORY PROTEIN GAL80"/>
    <property type="match status" value="1"/>
</dbReference>
<feature type="domain" description="Gfo/Idh/MocA-like oxidoreductase N-terminal" evidence="1">
    <location>
        <begin position="16"/>
        <end position="145"/>
    </location>
</feature>
<dbReference type="InterPro" id="IPR051317">
    <property type="entry name" value="Gfo/Idh/MocA_oxidoreduct"/>
</dbReference>
<dbReference type="Pfam" id="PF01408">
    <property type="entry name" value="GFO_IDH_MocA"/>
    <property type="match status" value="1"/>
</dbReference>
<dbReference type="InterPro" id="IPR055080">
    <property type="entry name" value="Gal80p-like_C"/>
</dbReference>
<dbReference type="InterPro" id="IPR000683">
    <property type="entry name" value="Gfo/Idh/MocA-like_OxRdtase_N"/>
</dbReference>
<feature type="domain" description="Gal80p-like C-terminal" evidence="2">
    <location>
        <begin position="155"/>
        <end position="307"/>
    </location>
</feature>
<dbReference type="InterPro" id="IPR036291">
    <property type="entry name" value="NAD(P)-bd_dom_sf"/>
</dbReference>
<dbReference type="Gene3D" id="3.40.50.720">
    <property type="entry name" value="NAD(P)-binding Rossmann-like Domain"/>
    <property type="match status" value="1"/>
</dbReference>
<sequence>MSSTATTTTPNTQPLKIGFVGLSTGGWASQVLAPALLDPEVQQHFKLVAVSTTKAESAAASAQTYSQLFKHEVKAYHGDANQVASDPDVDFVAVAVRAQSHKDIVKKVIENGKPFFIEWPVGRNVEETRELATLAREKGLKTLVGLQGRQSNVTQKVRKIIDSGKLGRLRSVTANLLVPRELAVWGPNLKASYDFIVDKNNGVTLLSTGIGHFLDNFVQTVGDFARVQASGTTLYPDVTVVDDVTQEPIAGRPSLRNTFLDHITITGILKGSGAWVTVIVRQGHKSTPGRRQFLWEIDGEEGSLKIEDTRVGGANIGARDPEHVYLNGEKVVWDKENDGVDKFDNPVPFVKSSWLEFAKGKENGGYYVDIEDALKHRELLDAIERSLNDNGKWINL</sequence>
<gene>
    <name evidence="3" type="ORF">EST38_g177</name>
</gene>
<evidence type="ECO:0000313" key="3">
    <source>
        <dbReference type="EMBL" id="RXW25727.1"/>
    </source>
</evidence>
<proteinExistence type="predicted"/>
<organism evidence="3 4">
    <name type="scientific">Candolleomyces aberdarensis</name>
    <dbReference type="NCBI Taxonomy" id="2316362"/>
    <lineage>
        <taxon>Eukaryota</taxon>
        <taxon>Fungi</taxon>
        <taxon>Dikarya</taxon>
        <taxon>Basidiomycota</taxon>
        <taxon>Agaricomycotina</taxon>
        <taxon>Agaricomycetes</taxon>
        <taxon>Agaricomycetidae</taxon>
        <taxon>Agaricales</taxon>
        <taxon>Agaricineae</taxon>
        <taxon>Psathyrellaceae</taxon>
        <taxon>Candolleomyces</taxon>
    </lineage>
</organism>
<name>A0A4Q2DYU4_9AGAR</name>